<name>A0A426X9J5_ENSVE</name>
<reference evidence="1 2" key="1">
    <citation type="journal article" date="2014" name="Agronomy (Basel)">
        <title>A Draft Genome Sequence for Ensete ventricosum, the Drought-Tolerant Tree Against Hunger.</title>
        <authorList>
            <person name="Harrison J."/>
            <person name="Moore K.A."/>
            <person name="Paszkiewicz K."/>
            <person name="Jones T."/>
            <person name="Grant M."/>
            <person name="Ambacheew D."/>
            <person name="Muzemil S."/>
            <person name="Studholme D.J."/>
        </authorList>
    </citation>
    <scope>NUCLEOTIDE SEQUENCE [LARGE SCALE GENOMIC DNA]</scope>
</reference>
<evidence type="ECO:0000313" key="2">
    <source>
        <dbReference type="Proteomes" id="UP000287651"/>
    </source>
</evidence>
<sequence length="68" mass="7749">DPRRRGVGDQGKRVRIFARPRGALSIFLVLVFLRLPRRRFLPSIARVTEEDGRVSTGTRKDGVLTCTR</sequence>
<organism evidence="1 2">
    <name type="scientific">Ensete ventricosum</name>
    <name type="common">Abyssinian banana</name>
    <name type="synonym">Musa ensete</name>
    <dbReference type="NCBI Taxonomy" id="4639"/>
    <lineage>
        <taxon>Eukaryota</taxon>
        <taxon>Viridiplantae</taxon>
        <taxon>Streptophyta</taxon>
        <taxon>Embryophyta</taxon>
        <taxon>Tracheophyta</taxon>
        <taxon>Spermatophyta</taxon>
        <taxon>Magnoliopsida</taxon>
        <taxon>Liliopsida</taxon>
        <taxon>Zingiberales</taxon>
        <taxon>Musaceae</taxon>
        <taxon>Ensete</taxon>
    </lineage>
</organism>
<proteinExistence type="predicted"/>
<gene>
    <name evidence="1" type="ORF">B296_00058889</name>
</gene>
<feature type="non-terminal residue" evidence="1">
    <location>
        <position position="1"/>
    </location>
</feature>
<accession>A0A426X9J5</accession>
<protein>
    <submittedName>
        <fullName evidence="1">Uncharacterized protein</fullName>
    </submittedName>
</protein>
<comment type="caution">
    <text evidence="1">The sequence shown here is derived from an EMBL/GenBank/DDBJ whole genome shotgun (WGS) entry which is preliminary data.</text>
</comment>
<dbReference type="EMBL" id="AMZH03024001">
    <property type="protein sequence ID" value="RRT36144.1"/>
    <property type="molecule type" value="Genomic_DNA"/>
</dbReference>
<dbReference type="AlphaFoldDB" id="A0A426X9J5"/>
<dbReference type="Proteomes" id="UP000287651">
    <property type="component" value="Unassembled WGS sequence"/>
</dbReference>
<evidence type="ECO:0000313" key="1">
    <source>
        <dbReference type="EMBL" id="RRT36144.1"/>
    </source>
</evidence>